<feature type="compositionally biased region" description="Polar residues" evidence="12">
    <location>
        <begin position="242"/>
        <end position="253"/>
    </location>
</feature>
<keyword evidence="5" id="KW-0276">Fatty acid metabolism</keyword>
<dbReference type="Pfam" id="PF01477">
    <property type="entry name" value="PLAT"/>
    <property type="match status" value="1"/>
</dbReference>
<dbReference type="Pfam" id="PF00305">
    <property type="entry name" value="Lipoxygenase"/>
    <property type="match status" value="1"/>
</dbReference>
<dbReference type="SUPFAM" id="SSF48484">
    <property type="entry name" value="Lipoxigenase"/>
    <property type="match status" value="1"/>
</dbReference>
<proteinExistence type="inferred from homology"/>
<dbReference type="InterPro" id="IPR020834">
    <property type="entry name" value="LipOase_CS"/>
</dbReference>
<dbReference type="Gene3D" id="3.10.450.60">
    <property type="match status" value="1"/>
</dbReference>
<evidence type="ECO:0000313" key="16">
    <source>
        <dbReference type="Proteomes" id="UP001396334"/>
    </source>
</evidence>
<comment type="caution">
    <text evidence="10">Lacks conserved residue(s) required for the propagation of feature annotation.</text>
</comment>
<reference evidence="15 16" key="1">
    <citation type="journal article" date="2024" name="G3 (Bethesda)">
        <title>Genome assembly of Hibiscus sabdariffa L. provides insights into metabolisms of medicinal natural products.</title>
        <authorList>
            <person name="Kim T."/>
        </authorList>
    </citation>
    <scope>NUCLEOTIDE SEQUENCE [LARGE SCALE GENOMIC DNA]</scope>
    <source>
        <strain evidence="15">TK-2024</strain>
        <tissue evidence="15">Old leaves</tissue>
    </source>
</reference>
<dbReference type="PANTHER" id="PTHR11771">
    <property type="entry name" value="LIPOXYGENASE"/>
    <property type="match status" value="1"/>
</dbReference>
<accession>A0ABR1ZVY1</accession>
<evidence type="ECO:0000256" key="4">
    <source>
        <dbReference type="ARBA" id="ARBA00022767"/>
    </source>
</evidence>
<evidence type="ECO:0000256" key="12">
    <source>
        <dbReference type="SAM" id="MobiDB-lite"/>
    </source>
</evidence>
<dbReference type="PROSITE" id="PS51393">
    <property type="entry name" value="LIPOXYGENASE_3"/>
    <property type="match status" value="1"/>
</dbReference>
<dbReference type="InterPro" id="IPR013819">
    <property type="entry name" value="LipOase_C"/>
</dbReference>
<evidence type="ECO:0000256" key="11">
    <source>
        <dbReference type="RuleBase" id="RU003975"/>
    </source>
</evidence>
<feature type="domain" description="Lipoxygenase" evidence="14">
    <location>
        <begin position="168"/>
        <end position="866"/>
    </location>
</feature>
<dbReference type="Gene3D" id="1.20.245.10">
    <property type="entry name" value="Lipoxygenase-1, Domain 5"/>
    <property type="match status" value="1"/>
</dbReference>
<evidence type="ECO:0000256" key="7">
    <source>
        <dbReference type="ARBA" id="ARBA00023002"/>
    </source>
</evidence>
<dbReference type="EC" id="1.13.11.-" evidence="11"/>
<dbReference type="InterPro" id="IPR027433">
    <property type="entry name" value="Lipoxygenase_dom_3"/>
</dbReference>
<evidence type="ECO:0000259" key="14">
    <source>
        <dbReference type="PROSITE" id="PS51393"/>
    </source>
</evidence>
<evidence type="ECO:0000256" key="6">
    <source>
        <dbReference type="ARBA" id="ARBA00022964"/>
    </source>
</evidence>
<keyword evidence="2 11" id="KW-0444">Lipid biosynthesis</keyword>
<keyword evidence="8" id="KW-0443">Lipid metabolism</keyword>
<evidence type="ECO:0000259" key="13">
    <source>
        <dbReference type="PROSITE" id="PS50095"/>
    </source>
</evidence>
<dbReference type="CDD" id="cd01751">
    <property type="entry name" value="PLAT_LH2"/>
    <property type="match status" value="1"/>
</dbReference>
<evidence type="ECO:0000256" key="8">
    <source>
        <dbReference type="ARBA" id="ARBA00023098"/>
    </source>
</evidence>
<feature type="region of interest" description="Disordered" evidence="12">
    <location>
        <begin position="1"/>
        <end position="26"/>
    </location>
</feature>
<comment type="pathway">
    <text evidence="11">Lipid metabolism; oxylipin biosynthesis.</text>
</comment>
<evidence type="ECO:0000256" key="10">
    <source>
        <dbReference type="PROSITE-ProRule" id="PRU00152"/>
    </source>
</evidence>
<dbReference type="Gene3D" id="2.60.60.20">
    <property type="entry name" value="PLAT/LH2 domain"/>
    <property type="match status" value="1"/>
</dbReference>
<dbReference type="InterPro" id="IPR000907">
    <property type="entry name" value="LipOase"/>
</dbReference>
<keyword evidence="4 11" id="KW-0925">Oxylipin biosynthesis</keyword>
<sequence>MLSRLPKATVAAASDDDGGKKPENVKGSVSLMKKNALDLKDLGASFLDDVDELLGNKVSLQLISAENGDAANGFRGKVGKPSYLQNWSFTGISPVAGESEFSVDFDWDEEIGKPGAVLIRNYHHSEFYLKSITLENVPAHGRIHFVCNSWVYPDHKYENPRLFFSNETYLPHEMPEALRKYREEELNALRGSGKRELQEWDRVYDYAYYNDLGDPDKGPEYARPVLGGSARYPYPRRGRTSRPPTNSDPNTESRLPLPKVFDIYVPRDERFGRLKFSDFLSYFIKSGVQSIPPELKDITGRKDNEFESFEDVLDLYYGGIKIPHSTLLDNIVNNIPLELLKQIFQTDGEQLLKFPVPEVIQENLSAWRTDEEFAREMLAGVNPVIIRLLEEFPPTSKLNPTIYGNQNSVIAKEHLEHNLEGLSIGKALETNRLFILDHHDTLMPYLRKINSTSTKIYASRTVLFLRGDETLKPLAIELSLPHANGDQYGAVSKVYTPAQNGVEGSIWLLAKTYVAVNDAGVHELITHWLKTHATIEPFVIATNRQLSVVHPVYKLLHPHFRDTMYINAMARSILINAGGLLEFTVYPSKYSMEMSSAIYKDWNFLDQALPTDLKKRGLAVDDKDSPTGLRLLIEDYPYAVDGLEIWFAIEQWVRDYCSFYYKNDEMIQRDPELQGWWKEVREEGHGDKKDEPWWPNMKSREDLIHSCTIIIWLASALHAATNFGQYPYAGYPPNRPTITRTFMPDKGTPEYAELVSNPEKVYFKTITARLQTVIGIALIEILSRHSSDEVYLGQRDTPEWTSDETPLAAFKEFGNRLSGIEEKIMQMNNDKRFKNRVGPVNMPYTLLYPTSEVGITGRGIPNSIAI</sequence>
<dbReference type="InterPro" id="IPR042057">
    <property type="entry name" value="Lipoxy_PLAT/LH2"/>
</dbReference>
<dbReference type="SMART" id="SM00308">
    <property type="entry name" value="LH2"/>
    <property type="match status" value="1"/>
</dbReference>
<organism evidence="15 16">
    <name type="scientific">Hibiscus sabdariffa</name>
    <name type="common">roselle</name>
    <dbReference type="NCBI Taxonomy" id="183260"/>
    <lineage>
        <taxon>Eukaryota</taxon>
        <taxon>Viridiplantae</taxon>
        <taxon>Streptophyta</taxon>
        <taxon>Embryophyta</taxon>
        <taxon>Tracheophyta</taxon>
        <taxon>Spermatophyta</taxon>
        <taxon>Magnoliopsida</taxon>
        <taxon>eudicotyledons</taxon>
        <taxon>Gunneridae</taxon>
        <taxon>Pentapetalae</taxon>
        <taxon>rosids</taxon>
        <taxon>malvids</taxon>
        <taxon>Malvales</taxon>
        <taxon>Malvaceae</taxon>
        <taxon>Malvoideae</taxon>
        <taxon>Hibiscus</taxon>
    </lineage>
</organism>
<keyword evidence="16" id="KW-1185">Reference proteome</keyword>
<evidence type="ECO:0000256" key="3">
    <source>
        <dbReference type="ARBA" id="ARBA00022723"/>
    </source>
</evidence>
<feature type="region of interest" description="Disordered" evidence="12">
    <location>
        <begin position="219"/>
        <end position="254"/>
    </location>
</feature>
<dbReference type="PROSITE" id="PS50095">
    <property type="entry name" value="PLAT"/>
    <property type="match status" value="1"/>
</dbReference>
<dbReference type="PROSITE" id="PS00081">
    <property type="entry name" value="LIPOXYGENASE_2"/>
    <property type="match status" value="1"/>
</dbReference>
<protein>
    <recommendedName>
        <fullName evidence="11">Lipoxygenase</fullName>
        <ecNumber evidence="11">1.13.11.-</ecNumber>
    </recommendedName>
</protein>
<evidence type="ECO:0000313" key="15">
    <source>
        <dbReference type="EMBL" id="KAK8484872.1"/>
    </source>
</evidence>
<keyword evidence="7" id="KW-0560">Oxidoreductase</keyword>
<dbReference type="InterPro" id="IPR001246">
    <property type="entry name" value="LipOase_plant"/>
</dbReference>
<evidence type="ECO:0000256" key="2">
    <source>
        <dbReference type="ARBA" id="ARBA00022516"/>
    </source>
</evidence>
<dbReference type="Proteomes" id="UP001396334">
    <property type="component" value="Unassembled WGS sequence"/>
</dbReference>
<dbReference type="PRINTS" id="PR00087">
    <property type="entry name" value="LIPOXYGENASE"/>
</dbReference>
<dbReference type="Gene3D" id="4.10.372.10">
    <property type="entry name" value="Lipoxygenase-1, Domain 3"/>
    <property type="match status" value="1"/>
</dbReference>
<name>A0ABR1ZVY1_9ROSI</name>
<gene>
    <name evidence="15" type="ORF">V6N11_057102</name>
</gene>
<keyword evidence="3" id="KW-0479">Metal-binding</keyword>
<dbReference type="InterPro" id="IPR001024">
    <property type="entry name" value="PLAT/LH2_dom"/>
</dbReference>
<dbReference type="SUPFAM" id="SSF49723">
    <property type="entry name" value="Lipase/lipooxygenase domain (PLAT/LH2 domain)"/>
    <property type="match status" value="1"/>
</dbReference>
<dbReference type="InterPro" id="IPR036392">
    <property type="entry name" value="PLAT/LH2_dom_sf"/>
</dbReference>
<evidence type="ECO:0000256" key="1">
    <source>
        <dbReference type="ARBA" id="ARBA00009419"/>
    </source>
</evidence>
<evidence type="ECO:0000256" key="9">
    <source>
        <dbReference type="ARBA" id="ARBA00023160"/>
    </source>
</evidence>
<feature type="domain" description="PLAT" evidence="13">
    <location>
        <begin position="25"/>
        <end position="165"/>
    </location>
</feature>
<comment type="similarity">
    <text evidence="1 11">Belongs to the lipoxygenase family.</text>
</comment>
<keyword evidence="9 11" id="KW-0275">Fatty acid biosynthesis</keyword>
<evidence type="ECO:0000256" key="5">
    <source>
        <dbReference type="ARBA" id="ARBA00022832"/>
    </source>
</evidence>
<dbReference type="Gene3D" id="4.10.375.10">
    <property type="entry name" value="Lipoxygenase-1, Domain 2"/>
    <property type="match status" value="1"/>
</dbReference>
<dbReference type="EMBL" id="JBBPBN010000531">
    <property type="protein sequence ID" value="KAK8484872.1"/>
    <property type="molecule type" value="Genomic_DNA"/>
</dbReference>
<dbReference type="PRINTS" id="PR00468">
    <property type="entry name" value="PLTLPOXGNASE"/>
</dbReference>
<comment type="function">
    <text evidence="11">Plant lipoxygenase may be involved in a number of diverse aspects of plant physiology including growth and development, pest resistance, and senescence or responses to wounding.</text>
</comment>
<dbReference type="InterPro" id="IPR036226">
    <property type="entry name" value="LipOase_C_sf"/>
</dbReference>
<keyword evidence="6" id="KW-0223">Dioxygenase</keyword>
<comment type="caution">
    <text evidence="15">The sequence shown here is derived from an EMBL/GenBank/DDBJ whole genome shotgun (WGS) entry which is preliminary data.</text>
</comment>